<evidence type="ECO:0008006" key="3">
    <source>
        <dbReference type="Google" id="ProtNLM"/>
    </source>
</evidence>
<organism evidence="1 2">
    <name type="scientific">Slackia exigua (strain ATCC 700122 / DSM 15923 / CIP 105133 / JCM 11022 / KCTC 5966 / S-7)</name>
    <dbReference type="NCBI Taxonomy" id="649764"/>
    <lineage>
        <taxon>Bacteria</taxon>
        <taxon>Bacillati</taxon>
        <taxon>Actinomycetota</taxon>
        <taxon>Coriobacteriia</taxon>
        <taxon>Eggerthellales</taxon>
        <taxon>Eggerthellaceae</taxon>
        <taxon>Slackia</taxon>
    </lineage>
</organism>
<gene>
    <name evidence="1" type="ORF">HMPREF0762_00506</name>
</gene>
<protein>
    <recommendedName>
        <fullName evidence="3">AB hydrolase-1 domain-containing protein</fullName>
    </recommendedName>
</protein>
<proteinExistence type="predicted"/>
<accession>D0WF02</accession>
<evidence type="ECO:0000313" key="2">
    <source>
        <dbReference type="Proteomes" id="UP000006001"/>
    </source>
</evidence>
<dbReference type="HOGENOM" id="CLU_105772_1_0_11"/>
<keyword evidence="2" id="KW-1185">Reference proteome</keyword>
<dbReference type="EMBL" id="ACUX02000005">
    <property type="protein sequence ID" value="EEZ61872.1"/>
    <property type="molecule type" value="Genomic_DNA"/>
</dbReference>
<comment type="caution">
    <text evidence="1">The sequence shown here is derived from an EMBL/GenBank/DDBJ whole genome shotgun (WGS) entry which is preliminary data.</text>
</comment>
<name>D0WF02_SLAES</name>
<evidence type="ECO:0000313" key="1">
    <source>
        <dbReference type="EMBL" id="EEZ61872.1"/>
    </source>
</evidence>
<sequence length="222" mass="25273">MFQKGVVAMNSAIVYVHGRGGSPKEADRYRQLFRHAYDVIGFDYASAYPWEAQLEFPAYFSSLHSRYSKVLLITQSIGAYFSLVSLSEMPIEKAMIISPIVDMEKLILAMMERAGVTEDELHARSEIKTPSGERLSWTYLTFAREHPITWGIPTSILYAENDAITSLDAITDFARTTSSELTVMPDGEHWFHTEDQMRFLDDWITRSIPASIPRPAARRARL</sequence>
<dbReference type="AlphaFoldDB" id="D0WF02"/>
<dbReference type="Gene3D" id="3.40.50.1820">
    <property type="entry name" value="alpha/beta hydrolase"/>
    <property type="match status" value="1"/>
</dbReference>
<dbReference type="Proteomes" id="UP000006001">
    <property type="component" value="Unassembled WGS sequence"/>
</dbReference>
<reference evidence="1" key="1">
    <citation type="submission" date="2009-10" db="EMBL/GenBank/DDBJ databases">
        <authorList>
            <person name="Weinstock G."/>
            <person name="Sodergren E."/>
            <person name="Clifton S."/>
            <person name="Fulton L."/>
            <person name="Fulton B."/>
            <person name="Courtney L."/>
            <person name="Fronick C."/>
            <person name="Harrison M."/>
            <person name="Strong C."/>
            <person name="Farmer C."/>
            <person name="Delahaunty K."/>
            <person name="Markovic C."/>
            <person name="Hall O."/>
            <person name="Minx P."/>
            <person name="Tomlinson C."/>
            <person name="Mitreva M."/>
            <person name="Nelson J."/>
            <person name="Hou S."/>
            <person name="Wollam A."/>
            <person name="Pepin K.H."/>
            <person name="Johnson M."/>
            <person name="Bhonagiri V."/>
            <person name="Nash W.E."/>
            <person name="Warren W."/>
            <person name="Chinwalla A."/>
            <person name="Mardis E.R."/>
            <person name="Wilson R.K."/>
        </authorList>
    </citation>
    <scope>NUCLEOTIDE SEQUENCE [LARGE SCALE GENOMIC DNA]</scope>
    <source>
        <strain evidence="1">ATCC 700122</strain>
    </source>
</reference>
<dbReference type="STRING" id="649764.HMPREF0762_00506"/>
<dbReference type="InterPro" id="IPR029058">
    <property type="entry name" value="AB_hydrolase_fold"/>
</dbReference>
<dbReference type="SUPFAM" id="SSF53474">
    <property type="entry name" value="alpha/beta-Hydrolases"/>
    <property type="match status" value="1"/>
</dbReference>
<dbReference type="eggNOG" id="COG1073">
    <property type="taxonomic scope" value="Bacteria"/>
</dbReference>